<comment type="subunit">
    <text evidence="8">Component of the lipopolysaccharide transport and assembly complex. The LptBFG transporter is composed of two ATP-binding proteins (LptB) and two transmembrane proteins (LptF and LptG).</text>
</comment>
<dbReference type="InterPro" id="IPR005495">
    <property type="entry name" value="LptG/LptF_permease"/>
</dbReference>
<gene>
    <name evidence="10" type="primary">lptG</name>
    <name evidence="10" type="ORF">ENJ51_04830</name>
</gene>
<dbReference type="InterPro" id="IPR030923">
    <property type="entry name" value="LptG"/>
</dbReference>
<evidence type="ECO:0000256" key="6">
    <source>
        <dbReference type="ARBA" id="ARBA00022989"/>
    </source>
</evidence>
<protein>
    <submittedName>
        <fullName evidence="10">LPS export ABC transporter permease LptG</fullName>
    </submittedName>
</protein>
<dbReference type="GO" id="GO:0043190">
    <property type="term" value="C:ATP-binding cassette (ABC) transporter complex"/>
    <property type="evidence" value="ECO:0007669"/>
    <property type="project" value="InterPro"/>
</dbReference>
<keyword evidence="5 9" id="KW-0812">Transmembrane</keyword>
<keyword evidence="4" id="KW-1003">Cell membrane</keyword>
<comment type="function">
    <text evidence="1">Part of the ABC transporter complex LptBFG involved in the translocation of lipopolysaccharide (LPS) from the inner membrane to the outer membrane.</text>
</comment>
<dbReference type="Pfam" id="PF03739">
    <property type="entry name" value="LptF_LptG"/>
    <property type="match status" value="1"/>
</dbReference>
<evidence type="ECO:0000256" key="7">
    <source>
        <dbReference type="ARBA" id="ARBA00023136"/>
    </source>
</evidence>
<dbReference type="EMBL" id="DRMS01000188">
    <property type="protein sequence ID" value="HFC92119.1"/>
    <property type="molecule type" value="Genomic_DNA"/>
</dbReference>
<dbReference type="AlphaFoldDB" id="A0A7V2WUT8"/>
<dbReference type="NCBIfam" id="TIGR04408">
    <property type="entry name" value="LptG_lptG"/>
    <property type="match status" value="1"/>
</dbReference>
<dbReference type="PANTHER" id="PTHR33529:SF2">
    <property type="entry name" value="LIPOPOLYSACCHARIDE EXPORT SYSTEM PERMEASE PROTEIN LPTG"/>
    <property type="match status" value="1"/>
</dbReference>
<evidence type="ECO:0000256" key="9">
    <source>
        <dbReference type="SAM" id="Phobius"/>
    </source>
</evidence>
<reference evidence="10" key="1">
    <citation type="journal article" date="2020" name="mSystems">
        <title>Genome- and Community-Level Interaction Insights into Carbon Utilization and Element Cycling Functions of Hydrothermarchaeota in Hydrothermal Sediment.</title>
        <authorList>
            <person name="Zhou Z."/>
            <person name="Liu Y."/>
            <person name="Xu W."/>
            <person name="Pan J."/>
            <person name="Luo Z.H."/>
            <person name="Li M."/>
        </authorList>
    </citation>
    <scope>NUCLEOTIDE SEQUENCE [LARGE SCALE GENOMIC DNA]</scope>
    <source>
        <strain evidence="10">HyVt-493</strain>
    </source>
</reference>
<feature type="transmembrane region" description="Helical" evidence="9">
    <location>
        <begin position="63"/>
        <end position="81"/>
    </location>
</feature>
<comment type="subcellular location">
    <subcellularLocation>
        <location evidence="2">Cell membrane</location>
        <topology evidence="2">Multi-pass membrane protein</topology>
    </subcellularLocation>
</comment>
<evidence type="ECO:0000256" key="8">
    <source>
        <dbReference type="ARBA" id="ARBA00026081"/>
    </source>
</evidence>
<dbReference type="Proteomes" id="UP000885750">
    <property type="component" value="Unassembled WGS sequence"/>
</dbReference>
<keyword evidence="6 9" id="KW-1133">Transmembrane helix</keyword>
<evidence type="ECO:0000256" key="2">
    <source>
        <dbReference type="ARBA" id="ARBA00004651"/>
    </source>
</evidence>
<accession>A0A7V2WUT8</accession>
<dbReference type="GO" id="GO:0055085">
    <property type="term" value="P:transmembrane transport"/>
    <property type="evidence" value="ECO:0007669"/>
    <property type="project" value="InterPro"/>
</dbReference>
<evidence type="ECO:0000256" key="3">
    <source>
        <dbReference type="ARBA" id="ARBA00007725"/>
    </source>
</evidence>
<evidence type="ECO:0000313" key="10">
    <source>
        <dbReference type="EMBL" id="HFC92119.1"/>
    </source>
</evidence>
<feature type="transmembrane region" description="Helical" evidence="9">
    <location>
        <begin position="303"/>
        <end position="320"/>
    </location>
</feature>
<feature type="transmembrane region" description="Helical" evidence="9">
    <location>
        <begin position="102"/>
        <end position="121"/>
    </location>
</feature>
<evidence type="ECO:0000256" key="4">
    <source>
        <dbReference type="ARBA" id="ARBA00022475"/>
    </source>
</evidence>
<sequence length="354" mass="39827">MKILDWYLWKSTLQGLLVAWLALVMLDVFFAFINELKSTNDQYTSFKALIYLTYTLPARFYEFFPTATLVGSLLGLGNLAANSEFIAMRAAGFSIRDIIFSVLKLGVLLTILAFLVGEWVVPASDLQARNYLATLKNKNIYLVSEAGLWIKQKDSMIHIGKVWSQDKLSDVTIYRMKADRSGLDKIIKAESVTAVKNGWQLGNVKESTFEKKRVNTEAIKQINNADLLDAEILKIAAMKPEQLSGSALRKVIKHQKANALKSDKFELAYWKRFSVPLSTLVMLILAMPFLFGSQRGGGTGQRVFIGIIVGITFFLLNRVLNELGIVYGIMPIISAFLPLFIFLLISLLVLRRIR</sequence>
<proteinExistence type="inferred from homology"/>
<dbReference type="GO" id="GO:0015920">
    <property type="term" value="P:lipopolysaccharide transport"/>
    <property type="evidence" value="ECO:0007669"/>
    <property type="project" value="TreeGrafter"/>
</dbReference>
<feature type="transmembrane region" description="Helical" evidence="9">
    <location>
        <begin position="12"/>
        <end position="33"/>
    </location>
</feature>
<organism evidence="10">
    <name type="scientific">Leucothrix mucor</name>
    <dbReference type="NCBI Taxonomy" id="45248"/>
    <lineage>
        <taxon>Bacteria</taxon>
        <taxon>Pseudomonadati</taxon>
        <taxon>Pseudomonadota</taxon>
        <taxon>Gammaproteobacteria</taxon>
        <taxon>Thiotrichales</taxon>
        <taxon>Thiotrichaceae</taxon>
        <taxon>Leucothrix</taxon>
    </lineage>
</organism>
<comment type="similarity">
    <text evidence="3">Belongs to the LptF/LptG family.</text>
</comment>
<evidence type="ECO:0000256" key="5">
    <source>
        <dbReference type="ARBA" id="ARBA00022692"/>
    </source>
</evidence>
<evidence type="ECO:0000256" key="1">
    <source>
        <dbReference type="ARBA" id="ARBA00002265"/>
    </source>
</evidence>
<feature type="transmembrane region" description="Helical" evidence="9">
    <location>
        <begin position="273"/>
        <end position="291"/>
    </location>
</feature>
<dbReference type="PANTHER" id="PTHR33529">
    <property type="entry name" value="SLR0882 PROTEIN-RELATED"/>
    <property type="match status" value="1"/>
</dbReference>
<feature type="transmembrane region" description="Helical" evidence="9">
    <location>
        <begin position="326"/>
        <end position="350"/>
    </location>
</feature>
<name>A0A7V2WUT8_LEUMU</name>
<comment type="caution">
    <text evidence="10">The sequence shown here is derived from an EMBL/GenBank/DDBJ whole genome shotgun (WGS) entry which is preliminary data.</text>
</comment>
<keyword evidence="7 9" id="KW-0472">Membrane</keyword>